<keyword evidence="1 7" id="KW-0637">Prenyltransferase</keyword>
<feature type="binding site" evidence="7">
    <location>
        <position position="138"/>
    </location>
    <ligand>
        <name>FMN</name>
        <dbReference type="ChEBI" id="CHEBI:58210"/>
    </ligand>
</feature>
<dbReference type="NCBIfam" id="TIGR00421">
    <property type="entry name" value="ubiX_pad"/>
    <property type="match status" value="1"/>
</dbReference>
<dbReference type="Proteomes" id="UP000190625">
    <property type="component" value="Unassembled WGS sequence"/>
</dbReference>
<evidence type="ECO:0000256" key="7">
    <source>
        <dbReference type="HAMAP-Rule" id="MF_01984"/>
    </source>
</evidence>
<feature type="binding site" evidence="7">
    <location>
        <position position="36"/>
    </location>
    <ligand>
        <name>FMN</name>
        <dbReference type="ChEBI" id="CHEBI:58210"/>
    </ligand>
</feature>
<evidence type="ECO:0000256" key="5">
    <source>
        <dbReference type="ARBA" id="ARBA00050612"/>
    </source>
</evidence>
<feature type="domain" description="Flavoprotein" evidence="8">
    <location>
        <begin position="2"/>
        <end position="189"/>
    </location>
</feature>
<feature type="binding site" evidence="7">
    <location>
        <position position="168"/>
    </location>
    <ligand>
        <name>dimethylallyl phosphate</name>
        <dbReference type="ChEBI" id="CHEBI:88052"/>
    </ligand>
</feature>
<dbReference type="HAMAP" id="MF_01984">
    <property type="entry name" value="ubiX_pad"/>
    <property type="match status" value="1"/>
</dbReference>
<name>A0A1T4MM69_9FIRM</name>
<organism evidence="9 10">
    <name type="scientific">Selenihalanaerobacter shriftii</name>
    <dbReference type="NCBI Taxonomy" id="142842"/>
    <lineage>
        <taxon>Bacteria</taxon>
        <taxon>Bacillati</taxon>
        <taxon>Bacillota</taxon>
        <taxon>Clostridia</taxon>
        <taxon>Halanaerobiales</taxon>
        <taxon>Halobacteroidaceae</taxon>
        <taxon>Selenihalanaerobacter</taxon>
    </lineage>
</organism>
<dbReference type="AlphaFoldDB" id="A0A1T4MM69"/>
<gene>
    <name evidence="7" type="primary">ubiX</name>
    <name evidence="9" type="ORF">SAMN02745118_01518</name>
</gene>
<keyword evidence="10" id="KW-1185">Reference proteome</keyword>
<evidence type="ECO:0000256" key="3">
    <source>
        <dbReference type="ARBA" id="ARBA00022643"/>
    </source>
</evidence>
<comment type="catalytic activity">
    <reaction evidence="5 7">
        <text>dimethylallyl phosphate + FMNH2 = prenylated FMNH2 + phosphate</text>
        <dbReference type="Rhea" id="RHEA:37743"/>
        <dbReference type="ChEBI" id="CHEBI:43474"/>
        <dbReference type="ChEBI" id="CHEBI:57618"/>
        <dbReference type="ChEBI" id="CHEBI:87467"/>
        <dbReference type="ChEBI" id="CHEBI:88052"/>
        <dbReference type="EC" id="2.5.1.129"/>
    </reaction>
</comment>
<dbReference type="InterPro" id="IPR003382">
    <property type="entry name" value="Flavoprotein"/>
</dbReference>
<dbReference type="EC" id="2.5.1.129" evidence="7"/>
<dbReference type="EMBL" id="FUWM01000011">
    <property type="protein sequence ID" value="SJZ67916.1"/>
    <property type="molecule type" value="Genomic_DNA"/>
</dbReference>
<keyword evidence="2 7" id="KW-0285">Flavoprotein</keyword>
<comment type="caution">
    <text evidence="7">Lacks conserved residue(s) required for the propagation of feature annotation.</text>
</comment>
<evidence type="ECO:0000256" key="2">
    <source>
        <dbReference type="ARBA" id="ARBA00022630"/>
    </source>
</evidence>
<feature type="binding site" evidence="7">
    <location>
        <begin position="103"/>
        <end position="106"/>
    </location>
    <ligand>
        <name>FMN</name>
        <dbReference type="ChEBI" id="CHEBI:58210"/>
    </ligand>
</feature>
<evidence type="ECO:0000259" key="8">
    <source>
        <dbReference type="Pfam" id="PF02441"/>
    </source>
</evidence>
<dbReference type="SUPFAM" id="SSF52507">
    <property type="entry name" value="Homo-oligomeric flavin-containing Cys decarboxylases, HFCD"/>
    <property type="match status" value="1"/>
</dbReference>
<keyword evidence="3 7" id="KW-0288">FMN</keyword>
<sequence length="200" mass="22341">MKKYVIGITGASGSIYAKRLIEEIAAQGHKIYLIISKPGRRVWGDELEIELGEERREIAENIRHSLGYDKDDETITYLDNENIGAPTASGSFQTEGMVVVPCSMSTLSGIAHGLSSNLLERSADVILKEKRELILVPRETPLNAIHLENMLKLANLGVDILPPMPGFYNKPESIDDLINFVVGRILDRLGIEHNLYKRWS</sequence>
<dbReference type="GO" id="GO:0016831">
    <property type="term" value="F:carboxy-lyase activity"/>
    <property type="evidence" value="ECO:0007669"/>
    <property type="project" value="TreeGrafter"/>
</dbReference>
<dbReference type="STRING" id="142842.SAMN02745118_01518"/>
<evidence type="ECO:0000256" key="4">
    <source>
        <dbReference type="ARBA" id="ARBA00022679"/>
    </source>
</evidence>
<feature type="binding site" evidence="7">
    <location>
        <position position="184"/>
    </location>
    <ligand>
        <name>dimethylallyl phosphate</name>
        <dbReference type="ChEBI" id="CHEBI:88052"/>
    </ligand>
</feature>
<proteinExistence type="inferred from homology"/>
<evidence type="ECO:0000313" key="9">
    <source>
        <dbReference type="EMBL" id="SJZ67916.1"/>
    </source>
</evidence>
<dbReference type="FunFam" id="3.40.50.1950:FF:000001">
    <property type="entry name" value="Flavin prenyltransferase UbiX"/>
    <property type="match status" value="1"/>
</dbReference>
<comment type="function">
    <text evidence="7">Flavin prenyltransferase that catalyzes the synthesis of the prenylated FMN cofactor (prenyl-FMN) for 4-hydroxy-3-polyprenylbenzoic acid decarboxylase UbiD. The prenyltransferase is metal-independent and links a dimethylallyl moiety from dimethylallyl monophosphate (DMAP) to the flavin N5 and C6 atoms of FMN.</text>
</comment>
<keyword evidence="4 7" id="KW-0808">Transferase</keyword>
<dbReference type="PANTHER" id="PTHR43374">
    <property type="entry name" value="FLAVIN PRENYLTRANSFERASE"/>
    <property type="match status" value="1"/>
</dbReference>
<dbReference type="InterPro" id="IPR004507">
    <property type="entry name" value="UbiX-like"/>
</dbReference>
<dbReference type="GO" id="GO:0106141">
    <property type="term" value="F:flavin prenyltransferase activity"/>
    <property type="evidence" value="ECO:0007669"/>
    <property type="project" value="UniProtKB-EC"/>
</dbReference>
<dbReference type="Gene3D" id="3.40.50.1950">
    <property type="entry name" value="Flavin prenyltransferase-like"/>
    <property type="match status" value="1"/>
</dbReference>
<reference evidence="10" key="1">
    <citation type="submission" date="2017-02" db="EMBL/GenBank/DDBJ databases">
        <authorList>
            <person name="Varghese N."/>
            <person name="Submissions S."/>
        </authorList>
    </citation>
    <scope>NUCLEOTIDE SEQUENCE [LARGE SCALE GENOMIC DNA]</scope>
    <source>
        <strain evidence="10">ATCC BAA-73</strain>
    </source>
</reference>
<feature type="binding site" evidence="7">
    <location>
        <begin position="10"/>
        <end position="12"/>
    </location>
    <ligand>
        <name>FMN</name>
        <dbReference type="ChEBI" id="CHEBI:58210"/>
    </ligand>
</feature>
<protein>
    <recommendedName>
        <fullName evidence="7">Flavin prenyltransferase UbiX</fullName>
        <ecNumber evidence="7">2.5.1.129</ecNumber>
    </recommendedName>
</protein>
<dbReference type="InterPro" id="IPR036551">
    <property type="entry name" value="Flavin_trans-like"/>
</dbReference>
<accession>A0A1T4MM69</accession>
<evidence type="ECO:0000256" key="6">
    <source>
        <dbReference type="ARBA" id="ARBA00060793"/>
    </source>
</evidence>
<evidence type="ECO:0000256" key="1">
    <source>
        <dbReference type="ARBA" id="ARBA00022602"/>
    </source>
</evidence>
<comment type="similarity">
    <text evidence="6 7">Belongs to the UbiX/PAD1 family.</text>
</comment>
<dbReference type="PANTHER" id="PTHR43374:SF1">
    <property type="entry name" value="FLAVIN PRENYLTRANSFERASE PAD1, MITOCHONDRIAL"/>
    <property type="match status" value="1"/>
</dbReference>
<dbReference type="NCBIfam" id="NF004685">
    <property type="entry name" value="PRK06029.1"/>
    <property type="match status" value="1"/>
</dbReference>
<dbReference type="Pfam" id="PF02441">
    <property type="entry name" value="Flavoprotein"/>
    <property type="match status" value="1"/>
</dbReference>
<evidence type="ECO:0000313" key="10">
    <source>
        <dbReference type="Proteomes" id="UP000190625"/>
    </source>
</evidence>